<dbReference type="InterPro" id="IPR046848">
    <property type="entry name" value="E_motif"/>
</dbReference>
<dbReference type="PANTHER" id="PTHR47926:SF496">
    <property type="entry name" value="PENTACOTRIPEPTIDE-REPEAT REGION OF PRORP DOMAIN-CONTAINING PROTEIN"/>
    <property type="match status" value="1"/>
</dbReference>
<dbReference type="FunFam" id="1.25.40.10:FF:000073">
    <property type="entry name" value="Pentatricopeptide repeat-containing protein chloroplastic"/>
    <property type="match status" value="2"/>
</dbReference>
<sequence>MNSSTRNSVNEGGGGGGGGVPRGLQEGGFITSIAIPNNPLNIKSQDSNFFHFFNNHIKTHKPSTREIKSVHANCIKTGIIDSDIYLANTLIGVYCEFATLADAGHLFDEIPEPNEVSWNLIISGYNRSAQYEESWRVFCRMHSSGIDPNQFTYGSVLSACSAAQASKNGEQVYCLALRKGLLSDPYVRSGMIDLYAKGFLFEDALKVFRDCVCGNVVCWNAIISGAVRNGENLVALDIFSRMISGYSLPNGFTFPSVLTACGALGELEIGRRVHGWVIKCGVGEDVYVGTSLIDLYVKCGDMNEAVKGFSRMLFRNVVSWTAIISGFVQKDDSASALCFFKEMMKVNVGINSYTVTSVLAACAKPALSREAIQIHSWTMKTGLYSDSTVKTSLINTYAKIGEIGLSEMVFGEMECTKNLETWAVMISGFAQNQNLGRTIELFKKMCRDGLRPDKFCSSSVLSIIDDVTLGRQIHCNVFKAGMNFDASVGSALSTMYSKCNSLVEAYNVFEEILDKDEVSWTSMIVGFAEHGCPKQALKLFINMPVKDIRPDQVILSAVLTACSALSSQRKGKEVHGYALRAGIDEDVLVGGALITMYSKCGSLFSAKRVFKMMPQNDQASWCSLMSGYAQKGSIEESILLFHDMRIAGLEIDCITISSLLVMAATLTKLFIGTQLHGLVMKTGLYSDVSVGSSLVTMYSRCGNIEKSHKVFDQIKNPDLVAWTSMIVGYAQHGKGIEALKLYELMRKHEVEPDAVTFVGVLSACGHNGLLEEGNYHLNSMKKDFGIEPGARHYACLVDLLGRLGRLEEAVILINSMPIKPDALVWGTLLAACKKHGDVELGRLAANKVLELEPSESGAYISLSNIFAHAGEWEEVLNIRRLNEECWLEERNCSQRA</sequence>
<evidence type="ECO:0008006" key="6">
    <source>
        <dbReference type="Google" id="ProtNLM"/>
    </source>
</evidence>
<proteinExistence type="predicted"/>
<dbReference type="PANTHER" id="PTHR47926">
    <property type="entry name" value="PENTATRICOPEPTIDE REPEAT-CONTAINING PROTEIN"/>
    <property type="match status" value="1"/>
</dbReference>
<dbReference type="NCBIfam" id="TIGR00756">
    <property type="entry name" value="PPR"/>
    <property type="match status" value="6"/>
</dbReference>
<gene>
    <name evidence="4" type="ORF">Syun_023645</name>
</gene>
<dbReference type="SUPFAM" id="SSF48452">
    <property type="entry name" value="TPR-like"/>
    <property type="match status" value="1"/>
</dbReference>
<evidence type="ECO:0000256" key="1">
    <source>
        <dbReference type="ARBA" id="ARBA00022737"/>
    </source>
</evidence>
<evidence type="ECO:0000313" key="5">
    <source>
        <dbReference type="Proteomes" id="UP001420932"/>
    </source>
</evidence>
<evidence type="ECO:0000256" key="3">
    <source>
        <dbReference type="SAM" id="MobiDB-lite"/>
    </source>
</evidence>
<feature type="compositionally biased region" description="Gly residues" evidence="3">
    <location>
        <begin position="11"/>
        <end position="21"/>
    </location>
</feature>
<name>A0AAP0FPQ6_9MAGN</name>
<feature type="region of interest" description="Disordered" evidence="3">
    <location>
        <begin position="1"/>
        <end position="21"/>
    </location>
</feature>
<dbReference type="InterPro" id="IPR011990">
    <property type="entry name" value="TPR-like_helical_dom_sf"/>
</dbReference>
<feature type="repeat" description="PPR" evidence="2">
    <location>
        <begin position="617"/>
        <end position="651"/>
    </location>
</feature>
<dbReference type="GO" id="GO:0009451">
    <property type="term" value="P:RNA modification"/>
    <property type="evidence" value="ECO:0007669"/>
    <property type="project" value="InterPro"/>
</dbReference>
<dbReference type="GO" id="GO:0003723">
    <property type="term" value="F:RNA binding"/>
    <property type="evidence" value="ECO:0007669"/>
    <property type="project" value="InterPro"/>
</dbReference>
<evidence type="ECO:0000256" key="2">
    <source>
        <dbReference type="PROSITE-ProRule" id="PRU00708"/>
    </source>
</evidence>
<dbReference type="Pfam" id="PF01535">
    <property type="entry name" value="PPR"/>
    <property type="match status" value="7"/>
</dbReference>
<comment type="caution">
    <text evidence="4">The sequence shown here is derived from an EMBL/GenBank/DDBJ whole genome shotgun (WGS) entry which is preliminary data.</text>
</comment>
<dbReference type="Pfam" id="PF20431">
    <property type="entry name" value="E_motif"/>
    <property type="match status" value="1"/>
</dbReference>
<keyword evidence="1" id="KW-0677">Repeat</keyword>
<dbReference type="InterPro" id="IPR046960">
    <property type="entry name" value="PPR_At4g14850-like_plant"/>
</dbReference>
<dbReference type="Proteomes" id="UP001420932">
    <property type="component" value="Unassembled WGS sequence"/>
</dbReference>
<dbReference type="FunFam" id="1.25.40.10:FF:000344">
    <property type="entry name" value="Pentatricopeptide repeat-containing protein"/>
    <property type="match status" value="1"/>
</dbReference>
<dbReference type="Pfam" id="PF13041">
    <property type="entry name" value="PPR_2"/>
    <property type="match status" value="3"/>
</dbReference>
<protein>
    <recommendedName>
        <fullName evidence="6">Pentatricopeptide repeat-containing protein</fullName>
    </recommendedName>
</protein>
<dbReference type="InterPro" id="IPR002885">
    <property type="entry name" value="PPR_rpt"/>
</dbReference>
<dbReference type="FunFam" id="1.25.40.10:FF:000381">
    <property type="entry name" value="Pentatricopeptide repeat-containing protein"/>
    <property type="match status" value="1"/>
</dbReference>
<feature type="repeat" description="PPR" evidence="2">
    <location>
        <begin position="316"/>
        <end position="350"/>
    </location>
</feature>
<feature type="repeat" description="PPR" evidence="2">
    <location>
        <begin position="516"/>
        <end position="550"/>
    </location>
</feature>
<dbReference type="EMBL" id="JBBNAF010000010">
    <property type="protein sequence ID" value="KAK9107634.1"/>
    <property type="molecule type" value="Genomic_DNA"/>
</dbReference>
<organism evidence="4 5">
    <name type="scientific">Stephania yunnanensis</name>
    <dbReference type="NCBI Taxonomy" id="152371"/>
    <lineage>
        <taxon>Eukaryota</taxon>
        <taxon>Viridiplantae</taxon>
        <taxon>Streptophyta</taxon>
        <taxon>Embryophyta</taxon>
        <taxon>Tracheophyta</taxon>
        <taxon>Spermatophyta</taxon>
        <taxon>Magnoliopsida</taxon>
        <taxon>Ranunculales</taxon>
        <taxon>Menispermaceae</taxon>
        <taxon>Menispermoideae</taxon>
        <taxon>Cissampelideae</taxon>
        <taxon>Stephania</taxon>
    </lineage>
</organism>
<evidence type="ECO:0000313" key="4">
    <source>
        <dbReference type="EMBL" id="KAK9107634.1"/>
    </source>
</evidence>
<feature type="repeat" description="PPR" evidence="2">
    <location>
        <begin position="114"/>
        <end position="148"/>
    </location>
</feature>
<feature type="repeat" description="PPR" evidence="2">
    <location>
        <begin position="718"/>
        <end position="752"/>
    </location>
</feature>
<feature type="repeat" description="PPR" evidence="2">
    <location>
        <begin position="215"/>
        <end position="249"/>
    </location>
</feature>
<dbReference type="PROSITE" id="PS51375">
    <property type="entry name" value="PPR"/>
    <property type="match status" value="7"/>
</dbReference>
<dbReference type="Gene3D" id="1.25.40.10">
    <property type="entry name" value="Tetratricopeptide repeat domain"/>
    <property type="match status" value="8"/>
</dbReference>
<feature type="repeat" description="PPR" evidence="2">
    <location>
        <begin position="418"/>
        <end position="452"/>
    </location>
</feature>
<keyword evidence="5" id="KW-1185">Reference proteome</keyword>
<feature type="compositionally biased region" description="Polar residues" evidence="3">
    <location>
        <begin position="1"/>
        <end position="10"/>
    </location>
</feature>
<dbReference type="FunFam" id="1.25.40.10:FF:001093">
    <property type="entry name" value="Pentatricopeptide repeat-containing protein At2g34400"/>
    <property type="match status" value="1"/>
</dbReference>
<accession>A0AAP0FPQ6</accession>
<reference evidence="4 5" key="1">
    <citation type="submission" date="2024-01" db="EMBL/GenBank/DDBJ databases">
        <title>Genome assemblies of Stephania.</title>
        <authorList>
            <person name="Yang L."/>
        </authorList>
    </citation>
    <scope>NUCLEOTIDE SEQUENCE [LARGE SCALE GENOMIC DNA]</scope>
    <source>
        <strain evidence="4">YNDBR</strain>
        <tissue evidence="4">Leaf</tissue>
    </source>
</reference>
<dbReference type="AlphaFoldDB" id="A0AAP0FPQ6"/>